<keyword evidence="3" id="KW-1185">Reference proteome</keyword>
<name>A0AAW0BUE8_9AGAR</name>
<evidence type="ECO:0000313" key="2">
    <source>
        <dbReference type="EMBL" id="KAK7030329.1"/>
    </source>
</evidence>
<feature type="region of interest" description="Disordered" evidence="1">
    <location>
        <begin position="84"/>
        <end position="123"/>
    </location>
</feature>
<feature type="region of interest" description="Disordered" evidence="1">
    <location>
        <begin position="20"/>
        <end position="63"/>
    </location>
</feature>
<comment type="caution">
    <text evidence="2">The sequence shown here is derived from an EMBL/GenBank/DDBJ whole genome shotgun (WGS) entry which is preliminary data.</text>
</comment>
<dbReference type="EMBL" id="JAYKXP010000077">
    <property type="protein sequence ID" value="KAK7030329.1"/>
    <property type="molecule type" value="Genomic_DNA"/>
</dbReference>
<accession>A0AAW0BUE8</accession>
<reference evidence="2 3" key="1">
    <citation type="submission" date="2024-01" db="EMBL/GenBank/DDBJ databases">
        <title>A draft genome for a cacao thread blight-causing isolate of Paramarasmius palmivorus.</title>
        <authorList>
            <person name="Baruah I.K."/>
            <person name="Bukari Y."/>
            <person name="Amoako-Attah I."/>
            <person name="Meinhardt L.W."/>
            <person name="Bailey B.A."/>
            <person name="Cohen S.P."/>
        </authorList>
    </citation>
    <scope>NUCLEOTIDE SEQUENCE [LARGE SCALE GENOMIC DNA]</scope>
    <source>
        <strain evidence="2 3">GH-12</strain>
    </source>
</reference>
<proteinExistence type="predicted"/>
<feature type="compositionally biased region" description="Basic residues" evidence="1">
    <location>
        <begin position="103"/>
        <end position="112"/>
    </location>
</feature>
<organism evidence="2 3">
    <name type="scientific">Paramarasmius palmivorus</name>
    <dbReference type="NCBI Taxonomy" id="297713"/>
    <lineage>
        <taxon>Eukaryota</taxon>
        <taxon>Fungi</taxon>
        <taxon>Dikarya</taxon>
        <taxon>Basidiomycota</taxon>
        <taxon>Agaricomycotina</taxon>
        <taxon>Agaricomycetes</taxon>
        <taxon>Agaricomycetidae</taxon>
        <taxon>Agaricales</taxon>
        <taxon>Marasmiineae</taxon>
        <taxon>Marasmiaceae</taxon>
        <taxon>Paramarasmius</taxon>
    </lineage>
</organism>
<dbReference type="AlphaFoldDB" id="A0AAW0BUE8"/>
<evidence type="ECO:0000313" key="3">
    <source>
        <dbReference type="Proteomes" id="UP001383192"/>
    </source>
</evidence>
<feature type="compositionally biased region" description="Acidic residues" evidence="1">
    <location>
        <begin position="32"/>
        <end position="47"/>
    </location>
</feature>
<evidence type="ECO:0000256" key="1">
    <source>
        <dbReference type="SAM" id="MobiDB-lite"/>
    </source>
</evidence>
<dbReference type="Proteomes" id="UP001383192">
    <property type="component" value="Unassembled WGS sequence"/>
</dbReference>
<evidence type="ECO:0008006" key="4">
    <source>
        <dbReference type="Google" id="ProtNLM"/>
    </source>
</evidence>
<sequence>MGPPSPTLAFEEPLAIQCSANATPADNTVNREEEEWFDDGGESDDEDHTPIIDIPDPESDVFSDGLDDTIEQTREFAKRKKYIFPPTQEEAEGVMNDLDSLLKPKRRKGRGHKKDERGFLNGLDPTTEERMECVRMLLNTYISLEKEAPGRRGNWTTAAKRIQVAKCRGEAWSQSLRRWARDFIADKNELP</sequence>
<protein>
    <recommendedName>
        <fullName evidence="4">HTH CENPB-type domain-containing protein</fullName>
    </recommendedName>
</protein>
<gene>
    <name evidence="2" type="ORF">VNI00_014186</name>
</gene>